<proteinExistence type="predicted"/>
<keyword evidence="3" id="KW-1185">Reference proteome</keyword>
<dbReference type="KEGG" id="ccac:CcaHIS019_0407960"/>
<feature type="region of interest" description="Disordered" evidence="1">
    <location>
        <begin position="513"/>
        <end position="532"/>
    </location>
</feature>
<feature type="compositionally biased region" description="Basic and acidic residues" evidence="1">
    <location>
        <begin position="68"/>
        <end position="84"/>
    </location>
</feature>
<feature type="region of interest" description="Disordered" evidence="1">
    <location>
        <begin position="214"/>
        <end position="315"/>
    </location>
</feature>
<dbReference type="RefSeq" id="XP_060457241.1">
    <property type="nucleotide sequence ID" value="XM_060600670.1"/>
</dbReference>
<dbReference type="Proteomes" id="UP001233271">
    <property type="component" value="Chromosome 4"/>
</dbReference>
<dbReference type="Pfam" id="PF12855">
    <property type="entry name" value="Ecl1"/>
    <property type="match status" value="1"/>
</dbReference>
<feature type="compositionally biased region" description="Basic residues" evidence="1">
    <location>
        <begin position="277"/>
        <end position="287"/>
    </location>
</feature>
<accession>A0AA48L4T2</accession>
<feature type="compositionally biased region" description="Polar residues" evidence="1">
    <location>
        <begin position="37"/>
        <end position="48"/>
    </location>
</feature>
<gene>
    <name evidence="2" type="ORF">CcaverHIS019_0407960</name>
</gene>
<feature type="region of interest" description="Disordered" evidence="1">
    <location>
        <begin position="566"/>
        <end position="681"/>
    </location>
</feature>
<dbReference type="EMBL" id="AP028215">
    <property type="protein sequence ID" value="BEI91976.1"/>
    <property type="molecule type" value="Genomic_DNA"/>
</dbReference>
<feature type="compositionally biased region" description="Basic and acidic residues" evidence="1">
    <location>
        <begin position="105"/>
        <end position="117"/>
    </location>
</feature>
<dbReference type="GeneID" id="85495846"/>
<dbReference type="InterPro" id="IPR024368">
    <property type="entry name" value="Ecl1/2/3"/>
</dbReference>
<sequence length="681" mass="74260">MEMDMDLGWCLTCSKRTYDTRSPYCSEQCRQHDHSPKSQPNEKQTITSPLPAKFLALPPTSANISRNSSDHRPNSRRSRGDSQRPDISTPAGPGKVLSNEARASSPDRHHQQRDRRAFSFPASDENEHPTLPFVRQAKAVNGTPKSFKKLLNLSSDMAKLALSTGANTPNFESTFDSTSDGSIDNDVPTVGRRNGFMPFGAHHAQTLMPSPWQPSPMRVQSPAASAPVQNRAPINPRIPIGRMGSSSRSREDIMSWARGVGDAETSPNSDGNEPRSQAHRNRCRSRRALTLANLPPPSTESLDEPSHGSTPKGSVGALGALHMTFTPVVNVLRRVSIAAIPAADQTPTSSSLGLAVPAPAEVSIVDVVVATRAEDRNPEGDTPALSTMSLSEAIDPSTSTDIGDAMETVTDDFSVVSSSVDRRTSFSPRTLQSQLAHVVPKRPTAPALSQRRRSSMLPINPGTAFTSLSNYLRSLAPFAMPVTSLVPSFTNSQGDVVNTAASTEIERTVTATCPTPEPSRLASPMPTTSLHANLDDAMDDTLHERDLVRSVPMDIDLTRKAANFREERKREREELDLLKRGAAARPRSPRRDDSRSPSPGPDRTSGRPQSYEDDGDDDRRGRGRGRTRGRVPTPPQPDQEHHRGRRRDRVNESRDRSWSPARGRRPSRSRSALIAAFVGAD</sequence>
<evidence type="ECO:0000313" key="2">
    <source>
        <dbReference type="EMBL" id="BEI91976.1"/>
    </source>
</evidence>
<evidence type="ECO:0000313" key="3">
    <source>
        <dbReference type="Proteomes" id="UP001233271"/>
    </source>
</evidence>
<feature type="region of interest" description="Disordered" evidence="1">
    <location>
        <begin position="23"/>
        <end position="130"/>
    </location>
</feature>
<reference evidence="2" key="1">
    <citation type="journal article" date="2023" name="BMC Genomics">
        <title>Chromosome-level genome assemblies of Cutaneotrichosporon spp. (Trichosporonales, Basidiomycota) reveal imbalanced evolution between nucleotide sequences and chromosome synteny.</title>
        <authorList>
            <person name="Kobayashi Y."/>
            <person name="Kayamori A."/>
            <person name="Aoki K."/>
            <person name="Shiwa Y."/>
            <person name="Matsutani M."/>
            <person name="Fujita N."/>
            <person name="Sugita T."/>
            <person name="Iwasaki W."/>
            <person name="Tanaka N."/>
            <person name="Takashima M."/>
        </authorList>
    </citation>
    <scope>NUCLEOTIDE SEQUENCE</scope>
    <source>
        <strain evidence="2">HIS019</strain>
    </source>
</reference>
<name>A0AA48L4T2_9TREE</name>
<evidence type="ECO:0000256" key="1">
    <source>
        <dbReference type="SAM" id="MobiDB-lite"/>
    </source>
</evidence>
<feature type="compositionally biased region" description="Polar residues" evidence="1">
    <location>
        <begin position="265"/>
        <end position="275"/>
    </location>
</feature>
<protein>
    <submittedName>
        <fullName evidence="2">Uncharacterized protein</fullName>
    </submittedName>
</protein>
<dbReference type="AlphaFoldDB" id="A0AA48L4T2"/>
<organism evidence="2 3">
    <name type="scientific">Cutaneotrichosporon cavernicola</name>
    <dbReference type="NCBI Taxonomy" id="279322"/>
    <lineage>
        <taxon>Eukaryota</taxon>
        <taxon>Fungi</taxon>
        <taxon>Dikarya</taxon>
        <taxon>Basidiomycota</taxon>
        <taxon>Agaricomycotina</taxon>
        <taxon>Tremellomycetes</taxon>
        <taxon>Trichosporonales</taxon>
        <taxon>Trichosporonaceae</taxon>
        <taxon>Cutaneotrichosporon</taxon>
    </lineage>
</organism>
<feature type="compositionally biased region" description="Basic and acidic residues" evidence="1">
    <location>
        <begin position="566"/>
        <end position="579"/>
    </location>
</feature>